<dbReference type="InterPro" id="IPR051393">
    <property type="entry name" value="ABC_transporter_permease"/>
</dbReference>
<keyword evidence="3" id="KW-1003">Cell membrane</keyword>
<keyword evidence="6 7" id="KW-0472">Membrane</keyword>
<dbReference type="Proteomes" id="UP000295008">
    <property type="component" value="Unassembled WGS sequence"/>
</dbReference>
<dbReference type="PROSITE" id="PS50928">
    <property type="entry name" value="ABC_TM1"/>
    <property type="match status" value="1"/>
</dbReference>
<dbReference type="RefSeq" id="WP_132016147.1">
    <property type="nucleotide sequence ID" value="NZ_SLUN01000032.1"/>
</dbReference>
<evidence type="ECO:0000256" key="7">
    <source>
        <dbReference type="RuleBase" id="RU363032"/>
    </source>
</evidence>
<protein>
    <submittedName>
        <fullName evidence="9">Carbohydrate ABC transporter membrane protein 1 (CUT1 family)</fullName>
    </submittedName>
</protein>
<dbReference type="SUPFAM" id="SSF160964">
    <property type="entry name" value="MalF N-terminal region-like"/>
    <property type="match status" value="1"/>
</dbReference>
<dbReference type="Pfam" id="PF00528">
    <property type="entry name" value="BPD_transp_1"/>
    <property type="match status" value="1"/>
</dbReference>
<dbReference type="OrthoDB" id="9788108at2"/>
<dbReference type="AlphaFoldDB" id="A0A4R1R8B3"/>
<organism evidence="9 10">
    <name type="scientific">Hydrogenispora ethanolica</name>
    <dbReference type="NCBI Taxonomy" id="1082276"/>
    <lineage>
        <taxon>Bacteria</taxon>
        <taxon>Bacillati</taxon>
        <taxon>Bacillota</taxon>
        <taxon>Hydrogenispora</taxon>
    </lineage>
</organism>
<comment type="similarity">
    <text evidence="7">Belongs to the binding-protein-dependent transport system permease family.</text>
</comment>
<sequence>MTVSKLTSVAAPVLQRTRNRLPGEGAWATCFLLPLLAGLMVFLLLPLLVSGYLSFTSYNVLEAPRWIGPQNYRELFGQDPMFHKALLNTLIFAAGLVPANMLLALVTSVLLNQVRRLAAFFRSVYFIPVITSEVVFSVVWLWIWNYDYGLVNYVLKMLGLTGPNWLGDSSWAMLAVIVTRLLKNLGMNVVIILAALQSIPGMYYEAAELDGAGWFKKFLHVTLPELGPVIFLTLMVTIIGAFKVFGSIYVLTGGGPAGATNVLVMYLYQLGFKTFEYGKASAVGMVIFALILALTLVQWLLRKKLVYQEE</sequence>
<evidence type="ECO:0000256" key="4">
    <source>
        <dbReference type="ARBA" id="ARBA00022692"/>
    </source>
</evidence>
<dbReference type="InterPro" id="IPR000515">
    <property type="entry name" value="MetI-like"/>
</dbReference>
<proteinExistence type="inferred from homology"/>
<dbReference type="Gene3D" id="1.10.3720.10">
    <property type="entry name" value="MetI-like"/>
    <property type="match status" value="1"/>
</dbReference>
<name>A0A4R1R8B3_HYDET</name>
<evidence type="ECO:0000256" key="3">
    <source>
        <dbReference type="ARBA" id="ARBA00022475"/>
    </source>
</evidence>
<evidence type="ECO:0000313" key="10">
    <source>
        <dbReference type="Proteomes" id="UP000295008"/>
    </source>
</evidence>
<keyword evidence="10" id="KW-1185">Reference proteome</keyword>
<feature type="transmembrane region" description="Helical" evidence="7">
    <location>
        <begin position="26"/>
        <end position="49"/>
    </location>
</feature>
<evidence type="ECO:0000256" key="5">
    <source>
        <dbReference type="ARBA" id="ARBA00022989"/>
    </source>
</evidence>
<dbReference type="GO" id="GO:0005886">
    <property type="term" value="C:plasma membrane"/>
    <property type="evidence" value="ECO:0007669"/>
    <property type="project" value="UniProtKB-SubCell"/>
</dbReference>
<feature type="transmembrane region" description="Helical" evidence="7">
    <location>
        <begin position="280"/>
        <end position="301"/>
    </location>
</feature>
<evidence type="ECO:0000259" key="8">
    <source>
        <dbReference type="PROSITE" id="PS50928"/>
    </source>
</evidence>
<reference evidence="9 10" key="1">
    <citation type="submission" date="2019-03" db="EMBL/GenBank/DDBJ databases">
        <title>Genomic Encyclopedia of Type Strains, Phase IV (KMG-IV): sequencing the most valuable type-strain genomes for metagenomic binning, comparative biology and taxonomic classification.</title>
        <authorList>
            <person name="Goeker M."/>
        </authorList>
    </citation>
    <scope>NUCLEOTIDE SEQUENCE [LARGE SCALE GENOMIC DNA]</scope>
    <source>
        <strain evidence="9 10">LX-B</strain>
    </source>
</reference>
<feature type="transmembrane region" description="Helical" evidence="7">
    <location>
        <begin position="189"/>
        <end position="206"/>
    </location>
</feature>
<keyword evidence="5 7" id="KW-1133">Transmembrane helix</keyword>
<keyword evidence="2 7" id="KW-0813">Transport</keyword>
<feature type="transmembrane region" description="Helical" evidence="7">
    <location>
        <begin position="226"/>
        <end position="242"/>
    </location>
</feature>
<dbReference type="PANTHER" id="PTHR30193">
    <property type="entry name" value="ABC TRANSPORTER PERMEASE PROTEIN"/>
    <property type="match status" value="1"/>
</dbReference>
<gene>
    <name evidence="9" type="ORF">EDC14_103213</name>
</gene>
<feature type="transmembrane region" description="Helical" evidence="7">
    <location>
        <begin position="164"/>
        <end position="182"/>
    </location>
</feature>
<dbReference type="InterPro" id="IPR035906">
    <property type="entry name" value="MetI-like_sf"/>
</dbReference>
<feature type="domain" description="ABC transmembrane type-1" evidence="8">
    <location>
        <begin position="86"/>
        <end position="298"/>
    </location>
</feature>
<accession>A0A4R1R8B3</accession>
<dbReference type="PANTHER" id="PTHR30193:SF37">
    <property type="entry name" value="INNER MEMBRANE ABC TRANSPORTER PERMEASE PROTEIN YCJO"/>
    <property type="match status" value="1"/>
</dbReference>
<dbReference type="CDD" id="cd06261">
    <property type="entry name" value="TM_PBP2"/>
    <property type="match status" value="1"/>
</dbReference>
<feature type="transmembrane region" description="Helical" evidence="7">
    <location>
        <begin position="249"/>
        <end position="268"/>
    </location>
</feature>
<keyword evidence="4 7" id="KW-0812">Transmembrane</keyword>
<evidence type="ECO:0000256" key="1">
    <source>
        <dbReference type="ARBA" id="ARBA00004651"/>
    </source>
</evidence>
<feature type="transmembrane region" description="Helical" evidence="7">
    <location>
        <begin position="123"/>
        <end position="144"/>
    </location>
</feature>
<comment type="subcellular location">
    <subcellularLocation>
        <location evidence="1 7">Cell membrane</location>
        <topology evidence="1 7">Multi-pass membrane protein</topology>
    </subcellularLocation>
</comment>
<dbReference type="EMBL" id="SLUN01000032">
    <property type="protein sequence ID" value="TCL61780.1"/>
    <property type="molecule type" value="Genomic_DNA"/>
</dbReference>
<dbReference type="SUPFAM" id="SSF161098">
    <property type="entry name" value="MetI-like"/>
    <property type="match status" value="1"/>
</dbReference>
<feature type="transmembrane region" description="Helical" evidence="7">
    <location>
        <begin position="90"/>
        <end position="111"/>
    </location>
</feature>
<evidence type="ECO:0000313" key="9">
    <source>
        <dbReference type="EMBL" id="TCL61780.1"/>
    </source>
</evidence>
<evidence type="ECO:0000256" key="6">
    <source>
        <dbReference type="ARBA" id="ARBA00023136"/>
    </source>
</evidence>
<comment type="caution">
    <text evidence="9">The sequence shown here is derived from an EMBL/GenBank/DDBJ whole genome shotgun (WGS) entry which is preliminary data.</text>
</comment>
<dbReference type="GO" id="GO:0055085">
    <property type="term" value="P:transmembrane transport"/>
    <property type="evidence" value="ECO:0007669"/>
    <property type="project" value="InterPro"/>
</dbReference>
<evidence type="ECO:0000256" key="2">
    <source>
        <dbReference type="ARBA" id="ARBA00022448"/>
    </source>
</evidence>